<accession>A0A2N6P0T8</accession>
<dbReference type="Gene3D" id="3.40.50.300">
    <property type="entry name" value="P-loop containing nucleotide triphosphate hydrolases"/>
    <property type="match status" value="1"/>
</dbReference>
<evidence type="ECO:0000256" key="2">
    <source>
        <dbReference type="ARBA" id="ARBA00022840"/>
    </source>
</evidence>
<dbReference type="GO" id="GO:0005524">
    <property type="term" value="F:ATP binding"/>
    <property type="evidence" value="ECO:0007669"/>
    <property type="project" value="UniProtKB-KW"/>
</dbReference>
<sequence length="272" mass="30338">MAFLQSMNQGRKCTLLNAGLRKGPFSWIASLLRTRKEIALVEAEDPDDALKAMSLQVKKGERMLICGRTGSVDRNKLRDSIVALPQFPFFLTSEYTVRDNLEHHFSLSELSLAGIAEARPQTQQDEDCIYALEMVGLWDMLSARGGLDALLKEGSLSRGQKQLFSLARAILRRRLKRRANHETANQGGGLLLLDEFNTGLDTLTESLMWQVIKTEFHGCTIICVAHRLGAASDFDHVAVLSHGRIVEEGVPSLLLLQDSASKFRAIWSMKEI</sequence>
<feature type="domain" description="ABC transporter" evidence="3">
    <location>
        <begin position="32"/>
        <end position="267"/>
    </location>
</feature>
<dbReference type="EMBL" id="MRVG01000001">
    <property type="protein sequence ID" value="PMB73133.1"/>
    <property type="molecule type" value="Genomic_DNA"/>
</dbReference>
<comment type="caution">
    <text evidence="4">The sequence shown here is derived from an EMBL/GenBank/DDBJ whole genome shotgun (WGS) entry which is preliminary data.</text>
</comment>
<evidence type="ECO:0000313" key="5">
    <source>
        <dbReference type="Proteomes" id="UP000235728"/>
    </source>
</evidence>
<evidence type="ECO:0000256" key="1">
    <source>
        <dbReference type="ARBA" id="ARBA00022741"/>
    </source>
</evidence>
<dbReference type="GO" id="GO:0016020">
    <property type="term" value="C:membrane"/>
    <property type="evidence" value="ECO:0007669"/>
    <property type="project" value="TreeGrafter"/>
</dbReference>
<dbReference type="SUPFAM" id="SSF52540">
    <property type="entry name" value="P-loop containing nucleoside triphosphate hydrolases"/>
    <property type="match status" value="1"/>
</dbReference>
<keyword evidence="2 4" id="KW-0067">ATP-binding</keyword>
<name>A0A2N6P0T8_BEABA</name>
<dbReference type="AlphaFoldDB" id="A0A2N6P0T8"/>
<protein>
    <submittedName>
        <fullName evidence="4">ATP-binding cassette sub-family C member Sur</fullName>
    </submittedName>
</protein>
<dbReference type="InterPro" id="IPR027417">
    <property type="entry name" value="P-loop_NTPase"/>
</dbReference>
<evidence type="ECO:0000313" key="4">
    <source>
        <dbReference type="EMBL" id="PMB73133.1"/>
    </source>
</evidence>
<proteinExistence type="predicted"/>
<dbReference type="GO" id="GO:0042626">
    <property type="term" value="F:ATPase-coupled transmembrane transporter activity"/>
    <property type="evidence" value="ECO:0007669"/>
    <property type="project" value="TreeGrafter"/>
</dbReference>
<dbReference type="InterPro" id="IPR003439">
    <property type="entry name" value="ABC_transporter-like_ATP-bd"/>
</dbReference>
<reference evidence="4 5" key="1">
    <citation type="journal article" date="2016" name="Appl. Microbiol. Biotechnol.">
        <title>Characterization of T-DNA insertion mutants with decreased virulence in the entomopathogenic fungus Beauveria bassiana JEF-007.</title>
        <authorList>
            <person name="Kim S."/>
            <person name="Lee S.J."/>
            <person name="Nai Y.S."/>
            <person name="Yu J.S."/>
            <person name="Lee M.R."/>
            <person name="Yang Y.T."/>
            <person name="Kim J.S."/>
        </authorList>
    </citation>
    <scope>NUCLEOTIDE SEQUENCE [LARGE SCALE GENOMIC DNA]</scope>
    <source>
        <strain evidence="4 5">JEF-007</strain>
    </source>
</reference>
<dbReference type="PANTHER" id="PTHR24223">
    <property type="entry name" value="ATP-BINDING CASSETTE SUB-FAMILY C"/>
    <property type="match status" value="1"/>
</dbReference>
<gene>
    <name evidence="4" type="primary">Sur</name>
    <name evidence="4" type="ORF">BM221_000553</name>
</gene>
<dbReference type="Proteomes" id="UP000235728">
    <property type="component" value="Unassembled WGS sequence"/>
</dbReference>
<dbReference type="PANTHER" id="PTHR24223:SF345">
    <property type="entry name" value="ABC MULTIDRUG TRANSPORTER (EUROFUNG)"/>
    <property type="match status" value="1"/>
</dbReference>
<keyword evidence="1" id="KW-0547">Nucleotide-binding</keyword>
<evidence type="ECO:0000259" key="3">
    <source>
        <dbReference type="PROSITE" id="PS50893"/>
    </source>
</evidence>
<dbReference type="GO" id="GO:0016887">
    <property type="term" value="F:ATP hydrolysis activity"/>
    <property type="evidence" value="ECO:0007669"/>
    <property type="project" value="InterPro"/>
</dbReference>
<dbReference type="PROSITE" id="PS50893">
    <property type="entry name" value="ABC_TRANSPORTER_2"/>
    <property type="match status" value="1"/>
</dbReference>
<organism evidence="4 5">
    <name type="scientific">Beauveria bassiana</name>
    <name type="common">White muscardine disease fungus</name>
    <name type="synonym">Tritirachium shiotae</name>
    <dbReference type="NCBI Taxonomy" id="176275"/>
    <lineage>
        <taxon>Eukaryota</taxon>
        <taxon>Fungi</taxon>
        <taxon>Dikarya</taxon>
        <taxon>Ascomycota</taxon>
        <taxon>Pezizomycotina</taxon>
        <taxon>Sordariomycetes</taxon>
        <taxon>Hypocreomycetidae</taxon>
        <taxon>Hypocreales</taxon>
        <taxon>Cordycipitaceae</taxon>
        <taxon>Beauveria</taxon>
    </lineage>
</organism>
<dbReference type="InterPro" id="IPR050173">
    <property type="entry name" value="ABC_transporter_C-like"/>
</dbReference>